<keyword evidence="2" id="KW-0964">Secreted</keyword>
<dbReference type="SUPFAM" id="SSF57501">
    <property type="entry name" value="Cystine-knot cytokines"/>
    <property type="match status" value="1"/>
</dbReference>
<feature type="chain" id="PRO_5041332681" evidence="4">
    <location>
        <begin position="17"/>
        <end position="213"/>
    </location>
</feature>
<sequence length="213" mass="24131">MFHLVLVSGLLTGVSSWGSFALLRESSLDEEQPLESSVVTLNESCRERALQEVGSATLRLLRLDSPPRIAAGTRRQAHEAWEMMELPDLSSGGQHFNLSSNETLLVRRESCTQISHHVTLEDLGWQSWVLHPVSFVFTQCLGCRCRRKDKAPPLALWIQDCGLEQPSRRSDGQAKQRHCCQTRRAPMPFVFLKEDGSLVIRAIRLERDCHCRP</sequence>
<keyword evidence="7" id="KW-1185">Reference proteome</keyword>
<feature type="domain" description="TGF-beta family profile" evidence="5">
    <location>
        <begin position="72"/>
        <end position="212"/>
    </location>
</feature>
<dbReference type="GO" id="GO:0005576">
    <property type="term" value="C:extracellular region"/>
    <property type="evidence" value="ECO:0007669"/>
    <property type="project" value="UniProtKB-SubCell"/>
</dbReference>
<comment type="similarity">
    <text evidence="3">Belongs to the TGF-beta family.</text>
</comment>
<keyword evidence="4" id="KW-0732">Signal</keyword>
<dbReference type="InterPro" id="IPR001839">
    <property type="entry name" value="TGF-b_C"/>
</dbReference>
<dbReference type="Pfam" id="PF00019">
    <property type="entry name" value="TGF_beta"/>
    <property type="match status" value="1"/>
</dbReference>
<evidence type="ECO:0000256" key="2">
    <source>
        <dbReference type="ARBA" id="ARBA00022525"/>
    </source>
</evidence>
<accession>A0AA35PU48</accession>
<keyword evidence="3" id="KW-0339">Growth factor</keyword>
<dbReference type="SMART" id="SM00204">
    <property type="entry name" value="TGFB"/>
    <property type="match status" value="1"/>
</dbReference>
<name>A0AA35PU48_9SAUR</name>
<organism evidence="6 7">
    <name type="scientific">Podarcis lilfordi</name>
    <name type="common">Lilford's wall lizard</name>
    <dbReference type="NCBI Taxonomy" id="74358"/>
    <lineage>
        <taxon>Eukaryota</taxon>
        <taxon>Metazoa</taxon>
        <taxon>Chordata</taxon>
        <taxon>Craniata</taxon>
        <taxon>Vertebrata</taxon>
        <taxon>Euteleostomi</taxon>
        <taxon>Lepidosauria</taxon>
        <taxon>Squamata</taxon>
        <taxon>Bifurcata</taxon>
        <taxon>Unidentata</taxon>
        <taxon>Episquamata</taxon>
        <taxon>Laterata</taxon>
        <taxon>Lacertibaenia</taxon>
        <taxon>Lacertidae</taxon>
        <taxon>Podarcis</taxon>
    </lineage>
</organism>
<evidence type="ECO:0000259" key="5">
    <source>
        <dbReference type="PROSITE" id="PS51362"/>
    </source>
</evidence>
<dbReference type="Proteomes" id="UP001178461">
    <property type="component" value="Chromosome 16"/>
</dbReference>
<dbReference type="AlphaFoldDB" id="A0AA35PU48"/>
<dbReference type="GO" id="GO:0008083">
    <property type="term" value="F:growth factor activity"/>
    <property type="evidence" value="ECO:0007669"/>
    <property type="project" value="UniProtKB-KW"/>
</dbReference>
<proteinExistence type="inferred from homology"/>
<gene>
    <name evidence="6" type="ORF">PODLI_1B014098</name>
</gene>
<protein>
    <submittedName>
        <fullName evidence="6">Differentiation factor 6-like isoform X1</fullName>
    </submittedName>
</protein>
<reference evidence="6" key="1">
    <citation type="submission" date="2022-12" db="EMBL/GenBank/DDBJ databases">
        <authorList>
            <person name="Alioto T."/>
            <person name="Alioto T."/>
            <person name="Gomez Garrido J."/>
        </authorList>
    </citation>
    <scope>NUCLEOTIDE SEQUENCE</scope>
</reference>
<evidence type="ECO:0000256" key="4">
    <source>
        <dbReference type="SAM" id="SignalP"/>
    </source>
</evidence>
<feature type="signal peptide" evidence="4">
    <location>
        <begin position="1"/>
        <end position="16"/>
    </location>
</feature>
<comment type="subcellular location">
    <subcellularLocation>
        <location evidence="1">Secreted</location>
    </subcellularLocation>
</comment>
<evidence type="ECO:0000256" key="3">
    <source>
        <dbReference type="RuleBase" id="RU000354"/>
    </source>
</evidence>
<evidence type="ECO:0000256" key="1">
    <source>
        <dbReference type="ARBA" id="ARBA00004613"/>
    </source>
</evidence>
<evidence type="ECO:0000313" key="7">
    <source>
        <dbReference type="Proteomes" id="UP001178461"/>
    </source>
</evidence>
<dbReference type="CDD" id="cd19379">
    <property type="entry name" value="TGF_beta_GSDF"/>
    <property type="match status" value="1"/>
</dbReference>
<evidence type="ECO:0000313" key="6">
    <source>
        <dbReference type="EMBL" id="CAI5798023.1"/>
    </source>
</evidence>
<dbReference type="PROSITE" id="PS51362">
    <property type="entry name" value="TGF_BETA_2"/>
    <property type="match status" value="1"/>
</dbReference>
<dbReference type="Gene3D" id="2.10.90.10">
    <property type="entry name" value="Cystine-knot cytokines"/>
    <property type="match status" value="1"/>
</dbReference>
<dbReference type="InterPro" id="IPR029034">
    <property type="entry name" value="Cystine-knot_cytokine"/>
</dbReference>
<dbReference type="EMBL" id="OX395143">
    <property type="protein sequence ID" value="CAI5798023.1"/>
    <property type="molecule type" value="Genomic_DNA"/>
</dbReference>